<organism evidence="6 7">
    <name type="scientific">Nocardioides daeguensis</name>
    <dbReference type="NCBI Taxonomy" id="908359"/>
    <lineage>
        <taxon>Bacteria</taxon>
        <taxon>Bacillati</taxon>
        <taxon>Actinomycetota</taxon>
        <taxon>Actinomycetes</taxon>
        <taxon>Propionibacteriales</taxon>
        <taxon>Nocardioidaceae</taxon>
        <taxon>Nocardioides</taxon>
    </lineage>
</organism>
<accession>A0ABP6V6L0</accession>
<evidence type="ECO:0000313" key="7">
    <source>
        <dbReference type="Proteomes" id="UP001500301"/>
    </source>
</evidence>
<dbReference type="RefSeq" id="WP_218233047.1">
    <property type="nucleotide sequence ID" value="NZ_BAABBB010000009.1"/>
</dbReference>
<keyword evidence="2" id="KW-0805">Transcription regulation</keyword>
<protein>
    <submittedName>
        <fullName evidence="6">LysR family transcriptional regulator</fullName>
    </submittedName>
</protein>
<dbReference type="InterPro" id="IPR000847">
    <property type="entry name" value="LysR_HTH_N"/>
</dbReference>
<gene>
    <name evidence="6" type="ORF">GCM10022263_18260</name>
</gene>
<reference evidence="7" key="1">
    <citation type="journal article" date="2019" name="Int. J. Syst. Evol. Microbiol.">
        <title>The Global Catalogue of Microorganisms (GCM) 10K type strain sequencing project: providing services to taxonomists for standard genome sequencing and annotation.</title>
        <authorList>
            <consortium name="The Broad Institute Genomics Platform"/>
            <consortium name="The Broad Institute Genome Sequencing Center for Infectious Disease"/>
            <person name="Wu L."/>
            <person name="Ma J."/>
        </authorList>
    </citation>
    <scope>NUCLEOTIDE SEQUENCE [LARGE SCALE GENOMIC DNA]</scope>
    <source>
        <strain evidence="7">JCM 17460</strain>
    </source>
</reference>
<sequence>MDDPDSGLEVKAFRTFLAVVDHGSFSAAARALGTTQPTVSRIVAGVEGALGVSLVVRSTRSLALTEAGRTFASQARRVLDNVAVAHHLTRRAAAPEPSLVVAVKADGDGGLLREAIATFETTGHRVELLLRETRQLAEAVRTGEADVGLLAGPPVSSELTDLDTELVFVEPRVTMLHAGHRHAGRERIGLEELVEEPVATWPDAGEELDRFYQGLAPGDPGRMTTGPAVRDLAEVLRLVEMGRAITFLPESVARRFEGRAIAAVPTDGVAPSALRLVWRPSSRDLAVAAFVRHVLDIAEQHSEGPRPVDAQR</sequence>
<evidence type="ECO:0000259" key="5">
    <source>
        <dbReference type="PROSITE" id="PS50931"/>
    </source>
</evidence>
<keyword evidence="7" id="KW-1185">Reference proteome</keyword>
<dbReference type="Proteomes" id="UP001500301">
    <property type="component" value="Unassembled WGS sequence"/>
</dbReference>
<evidence type="ECO:0000256" key="2">
    <source>
        <dbReference type="ARBA" id="ARBA00023015"/>
    </source>
</evidence>
<dbReference type="Pfam" id="PF00126">
    <property type="entry name" value="HTH_1"/>
    <property type="match status" value="1"/>
</dbReference>
<dbReference type="PANTHER" id="PTHR30346">
    <property type="entry name" value="TRANSCRIPTIONAL DUAL REGULATOR HCAR-RELATED"/>
    <property type="match status" value="1"/>
</dbReference>
<feature type="domain" description="HTH lysR-type" evidence="5">
    <location>
        <begin position="8"/>
        <end position="65"/>
    </location>
</feature>
<comment type="caution">
    <text evidence="6">The sequence shown here is derived from an EMBL/GenBank/DDBJ whole genome shotgun (WGS) entry which is preliminary data.</text>
</comment>
<dbReference type="PROSITE" id="PS50931">
    <property type="entry name" value="HTH_LYSR"/>
    <property type="match status" value="1"/>
</dbReference>
<dbReference type="InterPro" id="IPR005119">
    <property type="entry name" value="LysR_subst-bd"/>
</dbReference>
<comment type="similarity">
    <text evidence="1">Belongs to the LysR transcriptional regulatory family.</text>
</comment>
<evidence type="ECO:0000256" key="3">
    <source>
        <dbReference type="ARBA" id="ARBA00023125"/>
    </source>
</evidence>
<evidence type="ECO:0000256" key="4">
    <source>
        <dbReference type="ARBA" id="ARBA00023163"/>
    </source>
</evidence>
<keyword evidence="4" id="KW-0804">Transcription</keyword>
<dbReference type="PANTHER" id="PTHR30346:SF0">
    <property type="entry name" value="HCA OPERON TRANSCRIPTIONAL ACTIVATOR HCAR"/>
    <property type="match status" value="1"/>
</dbReference>
<proteinExistence type="inferred from homology"/>
<evidence type="ECO:0000313" key="6">
    <source>
        <dbReference type="EMBL" id="GAA3529942.1"/>
    </source>
</evidence>
<name>A0ABP6V6L0_9ACTN</name>
<evidence type="ECO:0000256" key="1">
    <source>
        <dbReference type="ARBA" id="ARBA00009437"/>
    </source>
</evidence>
<dbReference type="EMBL" id="BAABBB010000009">
    <property type="protein sequence ID" value="GAA3529942.1"/>
    <property type="molecule type" value="Genomic_DNA"/>
</dbReference>
<dbReference type="Pfam" id="PF03466">
    <property type="entry name" value="LysR_substrate"/>
    <property type="match status" value="1"/>
</dbReference>
<keyword evidence="3" id="KW-0238">DNA-binding</keyword>